<evidence type="ECO:0000256" key="1">
    <source>
        <dbReference type="ARBA" id="ARBA00000822"/>
    </source>
</evidence>
<evidence type="ECO:0000256" key="2">
    <source>
        <dbReference type="ARBA" id="ARBA00022669"/>
    </source>
</evidence>
<feature type="domain" description="GH18" evidence="10">
    <location>
        <begin position="1"/>
        <end position="118"/>
    </location>
</feature>
<dbReference type="EMBL" id="JANBUY010000019">
    <property type="protein sequence ID" value="KAJ2867413.1"/>
    <property type="molecule type" value="Genomic_DNA"/>
</dbReference>
<dbReference type="Pfam" id="PF00704">
    <property type="entry name" value="Glyco_hydro_18"/>
    <property type="match status" value="1"/>
</dbReference>
<dbReference type="InterPro" id="IPR001579">
    <property type="entry name" value="Glyco_hydro_18_chit_AS"/>
</dbReference>
<comment type="catalytic activity">
    <reaction evidence="1">
        <text>Random endo-hydrolysis of N-acetyl-beta-D-glucosaminide (1-&gt;4)-beta-linkages in chitin and chitodextrins.</text>
        <dbReference type="EC" id="3.2.1.14"/>
    </reaction>
</comment>
<sequence length="118" mass="13140">MDINFNPIVNLGEMSKWREFVKLQGVKKIASFGGWAFSNELGTYAIFTDAVTDANRNLFAEKIVSFVASNNLDGVDFDWEYPGATDIPGVGGRGPNDGKNYLNFLRSWGGMPVLFRYC</sequence>
<dbReference type="Proteomes" id="UP001140074">
    <property type="component" value="Unassembled WGS sequence"/>
</dbReference>
<comment type="caution">
    <text evidence="11">The sequence shown here is derived from an EMBL/GenBank/DDBJ whole genome shotgun (WGS) entry which is preliminary data.</text>
</comment>
<dbReference type="PANTHER" id="PTHR47700:SF2">
    <property type="entry name" value="CHITINASE"/>
    <property type="match status" value="1"/>
</dbReference>
<evidence type="ECO:0000256" key="8">
    <source>
        <dbReference type="RuleBase" id="RU000489"/>
    </source>
</evidence>
<comment type="similarity">
    <text evidence="9">Belongs to the glycosyl hydrolase 18 family.</text>
</comment>
<dbReference type="Gene3D" id="3.20.20.80">
    <property type="entry name" value="Glycosidases"/>
    <property type="match status" value="1"/>
</dbReference>
<keyword evidence="5" id="KW-0119">Carbohydrate metabolism</keyword>
<dbReference type="SUPFAM" id="SSF51445">
    <property type="entry name" value="(Trans)glycosidases"/>
    <property type="match status" value="1"/>
</dbReference>
<dbReference type="InterPro" id="IPR053214">
    <property type="entry name" value="LysM12-like"/>
</dbReference>
<evidence type="ECO:0000256" key="3">
    <source>
        <dbReference type="ARBA" id="ARBA00022801"/>
    </source>
</evidence>
<accession>A0A9W8IM71</accession>
<dbReference type="PROSITE" id="PS51910">
    <property type="entry name" value="GH18_2"/>
    <property type="match status" value="1"/>
</dbReference>
<keyword evidence="2" id="KW-0147">Chitin-binding</keyword>
<evidence type="ECO:0000256" key="9">
    <source>
        <dbReference type="RuleBase" id="RU004453"/>
    </source>
</evidence>
<reference evidence="11" key="1">
    <citation type="submission" date="2022-07" db="EMBL/GenBank/DDBJ databases">
        <title>Phylogenomic reconstructions and comparative analyses of Kickxellomycotina fungi.</title>
        <authorList>
            <person name="Reynolds N.K."/>
            <person name="Stajich J.E."/>
            <person name="Barry K."/>
            <person name="Grigoriev I.V."/>
            <person name="Crous P."/>
            <person name="Smith M.E."/>
        </authorList>
    </citation>
    <scope>NUCLEOTIDE SEQUENCE</scope>
    <source>
        <strain evidence="11">RSA 476</strain>
    </source>
</reference>
<keyword evidence="12" id="KW-1185">Reference proteome</keyword>
<keyword evidence="6 8" id="KW-0326">Glycosidase</keyword>
<dbReference type="GO" id="GO:0006032">
    <property type="term" value="P:chitin catabolic process"/>
    <property type="evidence" value="ECO:0007669"/>
    <property type="project" value="UniProtKB-KW"/>
</dbReference>
<name>A0A9W8IM71_9FUNG</name>
<dbReference type="InterPro" id="IPR001223">
    <property type="entry name" value="Glyco_hydro18_cat"/>
</dbReference>
<dbReference type="AlphaFoldDB" id="A0A9W8IM71"/>
<dbReference type="GO" id="GO:0008843">
    <property type="term" value="F:endochitinase activity"/>
    <property type="evidence" value="ECO:0007669"/>
    <property type="project" value="UniProtKB-EC"/>
</dbReference>
<proteinExistence type="inferred from homology"/>
<gene>
    <name evidence="11" type="ORF">GGH94_000860</name>
</gene>
<organism evidence="11 12">
    <name type="scientific">Coemansia aciculifera</name>
    <dbReference type="NCBI Taxonomy" id="417176"/>
    <lineage>
        <taxon>Eukaryota</taxon>
        <taxon>Fungi</taxon>
        <taxon>Fungi incertae sedis</taxon>
        <taxon>Zoopagomycota</taxon>
        <taxon>Kickxellomycotina</taxon>
        <taxon>Kickxellomycetes</taxon>
        <taxon>Kickxellales</taxon>
        <taxon>Kickxellaceae</taxon>
        <taxon>Coemansia</taxon>
    </lineage>
</organism>
<keyword evidence="4" id="KW-0146">Chitin degradation</keyword>
<keyword evidence="3 8" id="KW-0378">Hydrolase</keyword>
<protein>
    <recommendedName>
        <fullName evidence="10">GH18 domain-containing protein</fullName>
    </recommendedName>
</protein>
<dbReference type="InterPro" id="IPR017853">
    <property type="entry name" value="GH"/>
</dbReference>
<dbReference type="PANTHER" id="PTHR47700">
    <property type="entry name" value="V CHITINASE, PUTATIVE (AFU_ORTHOLOGUE AFUA_6G13720)-RELATED"/>
    <property type="match status" value="1"/>
</dbReference>
<evidence type="ECO:0000313" key="12">
    <source>
        <dbReference type="Proteomes" id="UP001140074"/>
    </source>
</evidence>
<evidence type="ECO:0000256" key="6">
    <source>
        <dbReference type="ARBA" id="ARBA00023295"/>
    </source>
</evidence>
<evidence type="ECO:0000256" key="7">
    <source>
        <dbReference type="ARBA" id="ARBA00023326"/>
    </source>
</evidence>
<evidence type="ECO:0000256" key="4">
    <source>
        <dbReference type="ARBA" id="ARBA00023024"/>
    </source>
</evidence>
<evidence type="ECO:0000259" key="10">
    <source>
        <dbReference type="PROSITE" id="PS51910"/>
    </source>
</evidence>
<dbReference type="PROSITE" id="PS01095">
    <property type="entry name" value="GH18_1"/>
    <property type="match status" value="1"/>
</dbReference>
<dbReference type="GO" id="GO:0000272">
    <property type="term" value="P:polysaccharide catabolic process"/>
    <property type="evidence" value="ECO:0007669"/>
    <property type="project" value="UniProtKB-KW"/>
</dbReference>
<evidence type="ECO:0000313" key="11">
    <source>
        <dbReference type="EMBL" id="KAJ2867413.1"/>
    </source>
</evidence>
<evidence type="ECO:0000256" key="5">
    <source>
        <dbReference type="ARBA" id="ARBA00023277"/>
    </source>
</evidence>
<keyword evidence="7" id="KW-0624">Polysaccharide degradation</keyword>